<evidence type="ECO:0000256" key="1">
    <source>
        <dbReference type="SAM" id="Phobius"/>
    </source>
</evidence>
<sequence>MTFYLRRKTLVSKHIKNKLSTILRLTIGTGTLTAVVAVSEIFVVFAFPTHMYYVTGVWTLGKLYSNSLL</sequence>
<dbReference type="Proteomes" id="UP001221142">
    <property type="component" value="Unassembled WGS sequence"/>
</dbReference>
<protein>
    <recommendedName>
        <fullName evidence="2">DUF6534 domain-containing protein</fullName>
    </recommendedName>
</protein>
<gene>
    <name evidence="3" type="ORF">FB45DRAFT_936126</name>
</gene>
<dbReference type="EMBL" id="JARKIF010000025">
    <property type="protein sequence ID" value="KAJ7614822.1"/>
    <property type="molecule type" value="Genomic_DNA"/>
</dbReference>
<accession>A0AAD7BAL4</accession>
<reference evidence="3" key="1">
    <citation type="submission" date="2023-03" db="EMBL/GenBank/DDBJ databases">
        <title>Massive genome expansion in bonnet fungi (Mycena s.s.) driven by repeated elements and novel gene families across ecological guilds.</title>
        <authorList>
            <consortium name="Lawrence Berkeley National Laboratory"/>
            <person name="Harder C.B."/>
            <person name="Miyauchi S."/>
            <person name="Viragh M."/>
            <person name="Kuo A."/>
            <person name="Thoen E."/>
            <person name="Andreopoulos B."/>
            <person name="Lu D."/>
            <person name="Skrede I."/>
            <person name="Drula E."/>
            <person name="Henrissat B."/>
            <person name="Morin E."/>
            <person name="Kohler A."/>
            <person name="Barry K."/>
            <person name="LaButti K."/>
            <person name="Morin E."/>
            <person name="Salamov A."/>
            <person name="Lipzen A."/>
            <person name="Mereny Z."/>
            <person name="Hegedus B."/>
            <person name="Baldrian P."/>
            <person name="Stursova M."/>
            <person name="Weitz H."/>
            <person name="Taylor A."/>
            <person name="Grigoriev I.V."/>
            <person name="Nagy L.G."/>
            <person name="Martin F."/>
            <person name="Kauserud H."/>
        </authorList>
    </citation>
    <scope>NUCLEOTIDE SEQUENCE</scope>
    <source>
        <strain evidence="3">9284</strain>
    </source>
</reference>
<dbReference type="AlphaFoldDB" id="A0AAD7BAL4"/>
<dbReference type="InterPro" id="IPR045339">
    <property type="entry name" value="DUF6534"/>
</dbReference>
<organism evidence="3 4">
    <name type="scientific">Roridomyces roridus</name>
    <dbReference type="NCBI Taxonomy" id="1738132"/>
    <lineage>
        <taxon>Eukaryota</taxon>
        <taxon>Fungi</taxon>
        <taxon>Dikarya</taxon>
        <taxon>Basidiomycota</taxon>
        <taxon>Agaricomycotina</taxon>
        <taxon>Agaricomycetes</taxon>
        <taxon>Agaricomycetidae</taxon>
        <taxon>Agaricales</taxon>
        <taxon>Marasmiineae</taxon>
        <taxon>Mycenaceae</taxon>
        <taxon>Roridomyces</taxon>
    </lineage>
</organism>
<name>A0AAD7BAL4_9AGAR</name>
<evidence type="ECO:0000313" key="3">
    <source>
        <dbReference type="EMBL" id="KAJ7614822.1"/>
    </source>
</evidence>
<keyword evidence="1" id="KW-0472">Membrane</keyword>
<proteinExistence type="predicted"/>
<feature type="transmembrane region" description="Helical" evidence="1">
    <location>
        <begin position="21"/>
        <end position="47"/>
    </location>
</feature>
<keyword evidence="4" id="KW-1185">Reference proteome</keyword>
<feature type="domain" description="DUF6534" evidence="2">
    <location>
        <begin position="1"/>
        <end position="69"/>
    </location>
</feature>
<evidence type="ECO:0000259" key="2">
    <source>
        <dbReference type="Pfam" id="PF20152"/>
    </source>
</evidence>
<keyword evidence="1" id="KW-1133">Transmembrane helix</keyword>
<feature type="non-terminal residue" evidence="3">
    <location>
        <position position="1"/>
    </location>
</feature>
<keyword evidence="1" id="KW-0812">Transmembrane</keyword>
<dbReference type="Pfam" id="PF20152">
    <property type="entry name" value="DUF6534"/>
    <property type="match status" value="1"/>
</dbReference>
<evidence type="ECO:0000313" key="4">
    <source>
        <dbReference type="Proteomes" id="UP001221142"/>
    </source>
</evidence>
<comment type="caution">
    <text evidence="3">The sequence shown here is derived from an EMBL/GenBank/DDBJ whole genome shotgun (WGS) entry which is preliminary data.</text>
</comment>